<feature type="compositionally biased region" description="Basic and acidic residues" evidence="6">
    <location>
        <begin position="382"/>
        <end position="398"/>
    </location>
</feature>
<dbReference type="Pfam" id="PF08676">
    <property type="entry name" value="MutL_C"/>
    <property type="match status" value="1"/>
</dbReference>
<dbReference type="NCBIfam" id="TIGR00585">
    <property type="entry name" value="mutl"/>
    <property type="match status" value="1"/>
</dbReference>
<dbReference type="GO" id="GO:0032300">
    <property type="term" value="C:mismatch repair complex"/>
    <property type="evidence" value="ECO:0007669"/>
    <property type="project" value="InterPro"/>
</dbReference>
<dbReference type="PATRIC" id="fig|880071.3.peg.579"/>
<evidence type="ECO:0000256" key="3">
    <source>
        <dbReference type="ARBA" id="ARBA00022763"/>
    </source>
</evidence>
<evidence type="ECO:0000256" key="6">
    <source>
        <dbReference type="SAM" id="MobiDB-lite"/>
    </source>
</evidence>
<comment type="function">
    <text evidence="5">This protein is involved in the repair of mismatches in DNA. It is required for dam-dependent methyl-directed DNA mismatch repair. May act as a 'molecular matchmaker', a protein that promotes the formation of a stable complex between two or more DNA-binding proteins in an ATP-dependent manner without itself being part of a final effector complex.</text>
</comment>
<dbReference type="InterPro" id="IPR014790">
    <property type="entry name" value="MutL_C"/>
</dbReference>
<dbReference type="GO" id="GO:0006298">
    <property type="term" value="P:mismatch repair"/>
    <property type="evidence" value="ECO:0007669"/>
    <property type="project" value="UniProtKB-UniRule"/>
</dbReference>
<dbReference type="InterPro" id="IPR020667">
    <property type="entry name" value="DNA_mismatch_repair_MutL"/>
</dbReference>
<feature type="compositionally biased region" description="Basic and acidic residues" evidence="6">
    <location>
        <begin position="409"/>
        <end position="439"/>
    </location>
</feature>
<feature type="domain" description="DNA mismatch repair protein S5" evidence="8">
    <location>
        <begin position="209"/>
        <end position="327"/>
    </location>
</feature>
<dbReference type="GO" id="GO:0005524">
    <property type="term" value="F:ATP binding"/>
    <property type="evidence" value="ECO:0007669"/>
    <property type="project" value="InterPro"/>
</dbReference>
<dbReference type="PANTHER" id="PTHR10073">
    <property type="entry name" value="DNA MISMATCH REPAIR PROTEIN MLH, PMS, MUTL"/>
    <property type="match status" value="1"/>
</dbReference>
<dbReference type="eggNOG" id="COG0323">
    <property type="taxonomic scope" value="Bacteria"/>
</dbReference>
<keyword evidence="10" id="KW-1185">Reference proteome</keyword>
<dbReference type="SMART" id="SM01340">
    <property type="entry name" value="DNA_mis_repair"/>
    <property type="match status" value="1"/>
</dbReference>
<evidence type="ECO:0000259" key="7">
    <source>
        <dbReference type="SMART" id="SM00853"/>
    </source>
</evidence>
<dbReference type="Gene3D" id="3.30.1370.100">
    <property type="entry name" value="MutL, C-terminal domain, regulatory subdomain"/>
    <property type="match status" value="1"/>
</dbReference>
<dbReference type="InterPro" id="IPR042121">
    <property type="entry name" value="MutL_C_regsub"/>
</dbReference>
<evidence type="ECO:0000259" key="8">
    <source>
        <dbReference type="SMART" id="SM01340"/>
    </source>
</evidence>
<dbReference type="FunFam" id="3.30.565.10:FF:000003">
    <property type="entry name" value="DNA mismatch repair endonuclease MutL"/>
    <property type="match status" value="1"/>
</dbReference>
<accession>I4AGJ1</accession>
<dbReference type="InterPro" id="IPR037198">
    <property type="entry name" value="MutL_C_sf"/>
</dbReference>
<dbReference type="InterPro" id="IPR013507">
    <property type="entry name" value="DNA_mismatch_S5_2-like"/>
</dbReference>
<dbReference type="EMBL" id="CP003345">
    <property type="protein sequence ID" value="AFM03076.1"/>
    <property type="molecule type" value="Genomic_DNA"/>
</dbReference>
<evidence type="ECO:0000313" key="9">
    <source>
        <dbReference type="EMBL" id="AFM03076.1"/>
    </source>
</evidence>
<dbReference type="RefSeq" id="WP_014796536.1">
    <property type="nucleotide sequence ID" value="NC_018018.1"/>
</dbReference>
<feature type="domain" description="MutL C-terminal dimerisation" evidence="7">
    <location>
        <begin position="514"/>
        <end position="663"/>
    </location>
</feature>
<dbReference type="AlphaFoldDB" id="I4AGJ1"/>
<dbReference type="PANTHER" id="PTHR10073:SF12">
    <property type="entry name" value="DNA MISMATCH REPAIR PROTEIN MLH1"/>
    <property type="match status" value="1"/>
</dbReference>
<dbReference type="OrthoDB" id="9763467at2"/>
<dbReference type="Pfam" id="PF01119">
    <property type="entry name" value="DNA_mis_repair"/>
    <property type="match status" value="1"/>
</dbReference>
<feature type="compositionally biased region" description="Polar residues" evidence="6">
    <location>
        <begin position="464"/>
        <end position="486"/>
    </location>
</feature>
<evidence type="ECO:0000256" key="5">
    <source>
        <dbReference type="HAMAP-Rule" id="MF_00149"/>
    </source>
</evidence>
<dbReference type="Pfam" id="PF13589">
    <property type="entry name" value="HATPase_c_3"/>
    <property type="match status" value="1"/>
</dbReference>
<dbReference type="Proteomes" id="UP000006054">
    <property type="component" value="Chromosome"/>
</dbReference>
<reference evidence="10" key="1">
    <citation type="submission" date="2012-06" db="EMBL/GenBank/DDBJ databases">
        <title>The complete genome of Flexibacter litoralis DSM 6794.</title>
        <authorList>
            <person name="Lucas S."/>
            <person name="Copeland A."/>
            <person name="Lapidus A."/>
            <person name="Glavina del Rio T."/>
            <person name="Dalin E."/>
            <person name="Tice H."/>
            <person name="Bruce D."/>
            <person name="Goodwin L."/>
            <person name="Pitluck S."/>
            <person name="Peters L."/>
            <person name="Ovchinnikova G."/>
            <person name="Lu M."/>
            <person name="Kyrpides N."/>
            <person name="Mavromatis K."/>
            <person name="Ivanova N."/>
            <person name="Brettin T."/>
            <person name="Detter J.C."/>
            <person name="Han C."/>
            <person name="Larimer F."/>
            <person name="Land M."/>
            <person name="Hauser L."/>
            <person name="Markowitz V."/>
            <person name="Cheng J.-F."/>
            <person name="Hugenholtz P."/>
            <person name="Woyke T."/>
            <person name="Wu D."/>
            <person name="Spring S."/>
            <person name="Lang E."/>
            <person name="Kopitz M."/>
            <person name="Brambilla E."/>
            <person name="Klenk H.-P."/>
            <person name="Eisen J.A."/>
        </authorList>
    </citation>
    <scope>NUCLEOTIDE SEQUENCE [LARGE SCALE GENOMIC DNA]</scope>
    <source>
        <strain evidence="10">ATCC 23117 / DSM 6794 / NBRC 15988 / NCIMB 1366 / Sio-4</strain>
    </source>
</reference>
<dbReference type="GO" id="GO:0140664">
    <property type="term" value="F:ATP-dependent DNA damage sensor activity"/>
    <property type="evidence" value="ECO:0007669"/>
    <property type="project" value="InterPro"/>
</dbReference>
<name>I4AGJ1_BERLS</name>
<dbReference type="HAMAP" id="MF_00149">
    <property type="entry name" value="DNA_mis_repair"/>
    <property type="match status" value="1"/>
</dbReference>
<dbReference type="SUPFAM" id="SSF54211">
    <property type="entry name" value="Ribosomal protein S5 domain 2-like"/>
    <property type="match status" value="1"/>
</dbReference>
<dbReference type="InterPro" id="IPR038973">
    <property type="entry name" value="MutL/Mlh/Pms-like"/>
</dbReference>
<feature type="region of interest" description="Disordered" evidence="6">
    <location>
        <begin position="382"/>
        <end position="486"/>
    </location>
</feature>
<dbReference type="GO" id="GO:0030983">
    <property type="term" value="F:mismatched DNA binding"/>
    <property type="evidence" value="ECO:0007669"/>
    <property type="project" value="InterPro"/>
</dbReference>
<sequence>MLDIIRLLPESLANQIAAGEVVQRPASVVKEMLENSVDAEATTIELVLKDAGKILIQVIDNGKGMSETDARMCFERHATSKIIEPDDLYNILTFGFRGEAMASVAAVAQVELRTKQEDQEIGTFIYIEGSEVKKHEPIATQKGTSLAVKNLFFNTPARRKFLKSNSVELRHITQEFERVALANPHINFSMHHNGQEIYNLREGKLARRIVAMFGKSYQSNLLTCQEDVETIKLLGYVGKPQAAKKTKGSQYFFVNNRFIKSGYLHHAVMTAYEGLLPKDAHPFYVLFIEIDPKKIDINVHPTKTEIKFDDERTVYVVVQSAVKQALGVSQVVSPLDFDTDANFLNPSNYSKNQNENYVVDENNDDEPKTFFSDFSKYDDKKTNENKDFIGKYDKDENKGTYGSYINEPFNRKKDLKSHERPEPTERQKSNQKNWERIYLSDEDMEASGERRGTSNEGVNRDKGQVNTDYNTPRPSSHASRPQVFRSSANNLSKVELEAEIKSSKSKIVNSHKRHVFWVANRFVASPTKSGMILIDASAAHERILYERYEQRIAKSTNNIATSQQILFPPTLTFSVVDYELLKEVLHELKNLGFSIEINDKLEEKQQIRLIGLPADLLKEKGESILEALLEQFKYNQTTIKIPKRENILRAFAKRASMQTKNYFSTEEMQSLIDELFACQQPNYTPDGKKIFMLLDTEMIEQLFL</sequence>
<organism evidence="9 10">
    <name type="scientific">Bernardetia litoralis (strain ATCC 23117 / DSM 6794 / NBRC 15988 / NCIMB 1366 / Fx l1 / Sio-4)</name>
    <name type="common">Flexibacter litoralis</name>
    <dbReference type="NCBI Taxonomy" id="880071"/>
    <lineage>
        <taxon>Bacteria</taxon>
        <taxon>Pseudomonadati</taxon>
        <taxon>Bacteroidota</taxon>
        <taxon>Cytophagia</taxon>
        <taxon>Cytophagales</taxon>
        <taxon>Bernardetiaceae</taxon>
        <taxon>Bernardetia</taxon>
    </lineage>
</organism>
<dbReference type="InterPro" id="IPR014721">
    <property type="entry name" value="Ribsml_uS5_D2-typ_fold_subgr"/>
</dbReference>
<dbReference type="InterPro" id="IPR002099">
    <property type="entry name" value="MutL/Mlh/PMS"/>
</dbReference>
<comment type="similarity">
    <text evidence="1 5">Belongs to the DNA mismatch repair MutL/HexB family.</text>
</comment>
<dbReference type="GO" id="GO:0016887">
    <property type="term" value="F:ATP hydrolysis activity"/>
    <property type="evidence" value="ECO:0007669"/>
    <property type="project" value="InterPro"/>
</dbReference>
<dbReference type="SMART" id="SM00853">
    <property type="entry name" value="MutL_C"/>
    <property type="match status" value="1"/>
</dbReference>
<dbReference type="InterPro" id="IPR036890">
    <property type="entry name" value="HATPase_C_sf"/>
</dbReference>
<dbReference type="CDD" id="cd00782">
    <property type="entry name" value="MutL_Trans"/>
    <property type="match status" value="1"/>
</dbReference>
<dbReference type="Gene3D" id="3.30.565.10">
    <property type="entry name" value="Histidine kinase-like ATPase, C-terminal domain"/>
    <property type="match status" value="1"/>
</dbReference>
<keyword evidence="4 5" id="KW-0234">DNA repair</keyword>
<dbReference type="CDD" id="cd16926">
    <property type="entry name" value="HATPase_MutL-MLH-PMS-like"/>
    <property type="match status" value="1"/>
</dbReference>
<evidence type="ECO:0000256" key="2">
    <source>
        <dbReference type="ARBA" id="ARBA00021975"/>
    </source>
</evidence>
<dbReference type="SUPFAM" id="SSF55874">
    <property type="entry name" value="ATPase domain of HSP90 chaperone/DNA topoisomerase II/histidine kinase"/>
    <property type="match status" value="1"/>
</dbReference>
<gene>
    <name evidence="5" type="primary">mutL</name>
    <name evidence="9" type="ordered locus">Fleli_0612</name>
</gene>
<dbReference type="Gene3D" id="3.30.230.10">
    <property type="match status" value="1"/>
</dbReference>
<evidence type="ECO:0000313" key="10">
    <source>
        <dbReference type="Proteomes" id="UP000006054"/>
    </source>
</evidence>
<protein>
    <recommendedName>
        <fullName evidence="2 5">DNA mismatch repair protein MutL</fullName>
    </recommendedName>
</protein>
<feature type="compositionally biased region" description="Basic and acidic residues" evidence="6">
    <location>
        <begin position="447"/>
        <end position="463"/>
    </location>
</feature>
<evidence type="ECO:0000256" key="1">
    <source>
        <dbReference type="ARBA" id="ARBA00006082"/>
    </source>
</evidence>
<proteinExistence type="inferred from homology"/>
<dbReference type="HOGENOM" id="CLU_004131_4_0_10"/>
<dbReference type="STRING" id="880071.Fleli_0612"/>
<dbReference type="Gene3D" id="3.30.1540.20">
    <property type="entry name" value="MutL, C-terminal domain, dimerisation subdomain"/>
    <property type="match status" value="1"/>
</dbReference>
<dbReference type="KEGG" id="fli:Fleli_0612"/>
<dbReference type="InterPro" id="IPR042120">
    <property type="entry name" value="MutL_C_dimsub"/>
</dbReference>
<dbReference type="SUPFAM" id="SSF118116">
    <property type="entry name" value="DNA mismatch repair protein MutL"/>
    <property type="match status" value="1"/>
</dbReference>
<dbReference type="InterPro" id="IPR020568">
    <property type="entry name" value="Ribosomal_Su5_D2-typ_SF"/>
</dbReference>
<evidence type="ECO:0000256" key="4">
    <source>
        <dbReference type="ARBA" id="ARBA00023204"/>
    </source>
</evidence>
<keyword evidence="3 5" id="KW-0227">DNA damage</keyword>